<feature type="transmembrane region" description="Helical" evidence="6">
    <location>
        <begin position="182"/>
        <end position="199"/>
    </location>
</feature>
<feature type="transmembrane region" description="Helical" evidence="6">
    <location>
        <begin position="158"/>
        <end position="176"/>
    </location>
</feature>
<evidence type="ECO:0000313" key="7">
    <source>
        <dbReference type="EMBL" id="RZV39499.1"/>
    </source>
</evidence>
<dbReference type="Proteomes" id="UP000322454">
    <property type="component" value="Unassembled WGS sequence"/>
</dbReference>
<dbReference type="GO" id="GO:0005886">
    <property type="term" value="C:plasma membrane"/>
    <property type="evidence" value="ECO:0007669"/>
    <property type="project" value="TreeGrafter"/>
</dbReference>
<feature type="transmembrane region" description="Helical" evidence="6">
    <location>
        <begin position="129"/>
        <end position="146"/>
    </location>
</feature>
<evidence type="ECO:0000256" key="1">
    <source>
        <dbReference type="ARBA" id="ARBA00004141"/>
    </source>
</evidence>
<feature type="transmembrane region" description="Helical" evidence="6">
    <location>
        <begin position="70"/>
        <end position="92"/>
    </location>
</feature>
<dbReference type="Pfam" id="PF01027">
    <property type="entry name" value="Bax1-I"/>
    <property type="match status" value="1"/>
</dbReference>
<dbReference type="CDD" id="cd10432">
    <property type="entry name" value="BI-1-like_bacterial"/>
    <property type="match status" value="1"/>
</dbReference>
<evidence type="ECO:0000256" key="4">
    <source>
        <dbReference type="ARBA" id="ARBA00022989"/>
    </source>
</evidence>
<dbReference type="PANTHER" id="PTHR23291:SF50">
    <property type="entry name" value="PROTEIN LIFEGUARD 4"/>
    <property type="match status" value="1"/>
</dbReference>
<dbReference type="PANTHER" id="PTHR23291">
    <property type="entry name" value="BAX INHIBITOR-RELATED"/>
    <property type="match status" value="1"/>
</dbReference>
<feature type="transmembrane region" description="Helical" evidence="6">
    <location>
        <begin position="104"/>
        <end position="123"/>
    </location>
</feature>
<protein>
    <submittedName>
        <fullName evidence="7">Bax inhibitor-1/YccA family protein</fullName>
    </submittedName>
</protein>
<reference evidence="7 8" key="1">
    <citation type="submission" date="2019-01" db="EMBL/GenBank/DDBJ databases">
        <title>Insights into ecological role of a new deltaproteobacterial order Candidatus Sinidesulfobacterales (Sva0485) by metagenomics and metatranscriptomics.</title>
        <authorList>
            <person name="Tan S."/>
            <person name="Liu J."/>
            <person name="Fang Y."/>
            <person name="Hedlund B."/>
            <person name="Lian Z.-H."/>
            <person name="Huang L.-Y."/>
            <person name="Li J.-T."/>
            <person name="Huang L.-N."/>
            <person name="Li W.-J."/>
            <person name="Jiang H.-C."/>
            <person name="Dong H.-L."/>
            <person name="Shu W.-S."/>
        </authorList>
    </citation>
    <scope>NUCLEOTIDE SEQUENCE [LARGE SCALE GENOMIC DNA]</scope>
    <source>
        <strain evidence="7">AP4</strain>
    </source>
</reference>
<organism evidence="7 8">
    <name type="scientific">Candidatus Acidulodesulfobacterium acidiphilum</name>
    <dbReference type="NCBI Taxonomy" id="2597224"/>
    <lineage>
        <taxon>Bacteria</taxon>
        <taxon>Deltaproteobacteria</taxon>
        <taxon>Candidatus Acidulodesulfobacterales</taxon>
        <taxon>Candidatus Acidulodesulfobacterium</taxon>
    </lineage>
</organism>
<keyword evidence="4 6" id="KW-1133">Transmembrane helix</keyword>
<comment type="subcellular location">
    <subcellularLocation>
        <location evidence="1">Membrane</location>
        <topology evidence="1">Multi-pass membrane protein</topology>
    </subcellularLocation>
</comment>
<evidence type="ECO:0000256" key="6">
    <source>
        <dbReference type="RuleBase" id="RU004379"/>
    </source>
</evidence>
<dbReference type="AlphaFoldDB" id="A0A520XE77"/>
<feature type="transmembrane region" description="Helical" evidence="6">
    <location>
        <begin position="220"/>
        <end position="241"/>
    </location>
</feature>
<comment type="caution">
    <text evidence="7">The sequence shown here is derived from an EMBL/GenBank/DDBJ whole genome shotgun (WGS) entry which is preliminary data.</text>
</comment>
<name>A0A520XE77_9DELT</name>
<evidence type="ECO:0000313" key="8">
    <source>
        <dbReference type="Proteomes" id="UP000322454"/>
    </source>
</evidence>
<keyword evidence="3 6" id="KW-0812">Transmembrane</keyword>
<gene>
    <name evidence="7" type="ORF">EVJ48_04720</name>
</gene>
<dbReference type="InterPro" id="IPR006214">
    <property type="entry name" value="Bax_inhibitor_1-related"/>
</dbReference>
<accession>A0A520XE77</accession>
<comment type="similarity">
    <text evidence="2 6">Belongs to the BI1 family.</text>
</comment>
<keyword evidence="5 6" id="KW-0472">Membrane</keyword>
<sequence length="248" mass="27737">MPFGNNNFGIGQGPRSYDYDITRGRAATQEGLSDFFRGVFTWMTIGLMLTGFISYFVAMDKPLVGYLYTHVMLFYVLMGIQLAAVLGLSFGINKLPADISEAIFLFYSALTGVTFSFIFLVYTNQSIEVVFFLTAVSFGLLAFLGYTTKRDLTEMGNFMMIGLFAIIIAMVVNFFLHSSTLMYVVSILGVVIFLGLTAYDMQKLKQIYLSGSFDTRKETVMGALTLYLDFINLFLMLLTLFGGGGRRR</sequence>
<proteinExistence type="inferred from homology"/>
<evidence type="ECO:0000256" key="5">
    <source>
        <dbReference type="ARBA" id="ARBA00023136"/>
    </source>
</evidence>
<feature type="transmembrane region" description="Helical" evidence="6">
    <location>
        <begin position="39"/>
        <end position="58"/>
    </location>
</feature>
<evidence type="ECO:0000256" key="3">
    <source>
        <dbReference type="ARBA" id="ARBA00022692"/>
    </source>
</evidence>
<dbReference type="EMBL" id="SHMQ01000010">
    <property type="protein sequence ID" value="RZV39499.1"/>
    <property type="molecule type" value="Genomic_DNA"/>
</dbReference>
<evidence type="ECO:0000256" key="2">
    <source>
        <dbReference type="ARBA" id="ARBA00010350"/>
    </source>
</evidence>